<gene>
    <name evidence="12" type="ORF">Ciccas_009639</name>
</gene>
<keyword evidence="6" id="KW-0915">Sodium</keyword>
<evidence type="ECO:0000256" key="11">
    <source>
        <dbReference type="RuleBase" id="RU000679"/>
    </source>
</evidence>
<keyword evidence="10 11" id="KW-0407">Ion channel</keyword>
<dbReference type="PANTHER" id="PTHR11690">
    <property type="entry name" value="AMILORIDE-SENSITIVE SODIUM CHANNEL-RELATED"/>
    <property type="match status" value="1"/>
</dbReference>
<keyword evidence="7 11" id="KW-0406">Ion transport</keyword>
<dbReference type="Gene3D" id="1.10.287.770">
    <property type="entry name" value="YojJ-like"/>
    <property type="match status" value="1"/>
</dbReference>
<evidence type="ECO:0000256" key="5">
    <source>
        <dbReference type="ARBA" id="ARBA00022989"/>
    </source>
</evidence>
<dbReference type="Gene3D" id="1.10.287.820">
    <property type="entry name" value="Acid-sensing ion channel domain"/>
    <property type="match status" value="1"/>
</dbReference>
<keyword evidence="5" id="KW-1133">Transmembrane helix</keyword>
<evidence type="ECO:0000256" key="3">
    <source>
        <dbReference type="ARBA" id="ARBA00022461"/>
    </source>
</evidence>
<evidence type="ECO:0000256" key="1">
    <source>
        <dbReference type="ARBA" id="ARBA00004141"/>
    </source>
</evidence>
<keyword evidence="8" id="KW-0472">Membrane</keyword>
<comment type="similarity">
    <text evidence="11">Belongs to the amiloride-sensitive sodium channel (TC 1.A.6) family.</text>
</comment>
<dbReference type="Proteomes" id="UP001626550">
    <property type="component" value="Unassembled WGS sequence"/>
</dbReference>
<proteinExistence type="inferred from homology"/>
<evidence type="ECO:0000256" key="7">
    <source>
        <dbReference type="ARBA" id="ARBA00023065"/>
    </source>
</evidence>
<evidence type="ECO:0000256" key="9">
    <source>
        <dbReference type="ARBA" id="ARBA00023201"/>
    </source>
</evidence>
<accession>A0ABD2PWH1</accession>
<dbReference type="InterPro" id="IPR001873">
    <property type="entry name" value="ENaC"/>
</dbReference>
<keyword evidence="3 11" id="KW-0894">Sodium channel</keyword>
<evidence type="ECO:0000256" key="10">
    <source>
        <dbReference type="ARBA" id="ARBA00023303"/>
    </source>
</evidence>
<sequence>MHPYVLPIITVCSLNGVLIKPEKTVVDCRIGQFLSCMQLLESAVQFPRSDGHCFQLKFPTELNKADQSTITLFLRVNQESKIPRKTHFHAFDFEENKPALEVIVASPITGVKSDNLARMPAGDLEYTQKTSEEIGFLARKGEKTVAIVEEIVRKDGPIGSVYTVENCIANARQQKIKEECNCLDPTVPKLDADKSFQTMNRSTDCLERNSGKSDLEIMQIDVESLKKICMKPCKAYSLKLKRLMTEKLPEKVFIYGTTTDELTEVHVIPLEENIEVGKENEAAGFWNLLSSLGGVFGLFMGASSVTLVEFITVTQTFCSYPKVLAKKIYEVLSDPKMLFVLPASENEDEKSYNKCIEIEDETEVDTQI</sequence>
<reference evidence="12 13" key="1">
    <citation type="submission" date="2024-11" db="EMBL/GenBank/DDBJ databases">
        <title>Adaptive evolution of stress response genes in parasites aligns with host niche diversity.</title>
        <authorList>
            <person name="Hahn C."/>
            <person name="Resl P."/>
        </authorList>
    </citation>
    <scope>NUCLEOTIDE SEQUENCE [LARGE SCALE GENOMIC DNA]</scope>
    <source>
        <strain evidence="12">EGGRZ-B1_66</strain>
        <tissue evidence="12">Body</tissue>
    </source>
</reference>
<evidence type="ECO:0000256" key="4">
    <source>
        <dbReference type="ARBA" id="ARBA00022692"/>
    </source>
</evidence>
<evidence type="ECO:0000313" key="12">
    <source>
        <dbReference type="EMBL" id="KAL3311777.1"/>
    </source>
</evidence>
<evidence type="ECO:0000256" key="8">
    <source>
        <dbReference type="ARBA" id="ARBA00023136"/>
    </source>
</evidence>
<comment type="subcellular location">
    <subcellularLocation>
        <location evidence="1">Membrane</location>
        <topology evidence="1">Multi-pass membrane protein</topology>
    </subcellularLocation>
</comment>
<evidence type="ECO:0000313" key="13">
    <source>
        <dbReference type="Proteomes" id="UP001626550"/>
    </source>
</evidence>
<evidence type="ECO:0000256" key="6">
    <source>
        <dbReference type="ARBA" id="ARBA00023053"/>
    </source>
</evidence>
<keyword evidence="13" id="KW-1185">Reference proteome</keyword>
<dbReference type="Pfam" id="PF00858">
    <property type="entry name" value="ASC"/>
    <property type="match status" value="1"/>
</dbReference>
<dbReference type="GO" id="GO:0016020">
    <property type="term" value="C:membrane"/>
    <property type="evidence" value="ECO:0007669"/>
    <property type="project" value="UniProtKB-SubCell"/>
</dbReference>
<dbReference type="AlphaFoldDB" id="A0ABD2PWH1"/>
<comment type="caution">
    <text evidence="12">The sequence shown here is derived from an EMBL/GenBank/DDBJ whole genome shotgun (WGS) entry which is preliminary data.</text>
</comment>
<name>A0ABD2PWH1_9PLAT</name>
<keyword evidence="9 11" id="KW-0739">Sodium transport</keyword>
<keyword evidence="4 11" id="KW-0812">Transmembrane</keyword>
<keyword evidence="2 11" id="KW-0813">Transport</keyword>
<protein>
    <submittedName>
        <fullName evidence="12">Uncharacterized protein</fullName>
    </submittedName>
</protein>
<evidence type="ECO:0000256" key="2">
    <source>
        <dbReference type="ARBA" id="ARBA00022448"/>
    </source>
</evidence>
<organism evidence="12 13">
    <name type="scientific">Cichlidogyrus casuarinus</name>
    <dbReference type="NCBI Taxonomy" id="1844966"/>
    <lineage>
        <taxon>Eukaryota</taxon>
        <taxon>Metazoa</taxon>
        <taxon>Spiralia</taxon>
        <taxon>Lophotrochozoa</taxon>
        <taxon>Platyhelminthes</taxon>
        <taxon>Monogenea</taxon>
        <taxon>Monopisthocotylea</taxon>
        <taxon>Dactylogyridea</taxon>
        <taxon>Ancyrocephalidae</taxon>
        <taxon>Cichlidogyrus</taxon>
    </lineage>
</organism>
<dbReference type="GO" id="GO:0005272">
    <property type="term" value="F:sodium channel activity"/>
    <property type="evidence" value="ECO:0007669"/>
    <property type="project" value="UniProtKB-KW"/>
</dbReference>
<dbReference type="EMBL" id="JBJKFK010002020">
    <property type="protein sequence ID" value="KAL3311777.1"/>
    <property type="molecule type" value="Genomic_DNA"/>
</dbReference>